<sequence length="258" mass="28322">MTHKCLSLYARGKFLLRHLLFLGLMLAANQQMAARDTLFINADLQLLLIAEGLYIHISWLENETYGRFSSNGIVFIREGKALVVDTPMNNSLIEDLVTYIGEELHAEVTLAVPGHFHEDCLGGLPYLHSVGAKSIAGKKTVAICKEKGLVVPQRSFGKKKKLKFGDSRLELRYFGGGHAPDNIVVWFPEQKVLFGGCLIRSLTTNGLGNTADAVMEEWGPTVAKIQSALPEIATVIPGHGPIGDETMLQHTIDLTTKK</sequence>
<keyword evidence="11" id="KW-0862">Zinc</keyword>
<dbReference type="PANTHER" id="PTHR42951">
    <property type="entry name" value="METALLO-BETA-LACTAMASE DOMAIN-CONTAINING"/>
    <property type="match status" value="1"/>
</dbReference>
<evidence type="ECO:0000313" key="16">
    <source>
        <dbReference type="Proteomes" id="UP000223913"/>
    </source>
</evidence>
<dbReference type="NCBIfam" id="NF033088">
    <property type="entry name" value="bla_subclass_B1"/>
    <property type="match status" value="1"/>
</dbReference>
<keyword evidence="9" id="KW-0574">Periplasm</keyword>
<dbReference type="Gene3D" id="3.60.15.10">
    <property type="entry name" value="Ribonuclease Z/Hydroxyacylglutathione hydrolase-like"/>
    <property type="match status" value="1"/>
</dbReference>
<proteinExistence type="inferred from homology"/>
<evidence type="ECO:0000256" key="11">
    <source>
        <dbReference type="ARBA" id="ARBA00022833"/>
    </source>
</evidence>
<dbReference type="SUPFAM" id="SSF56281">
    <property type="entry name" value="Metallo-hydrolase/oxidoreductase"/>
    <property type="match status" value="1"/>
</dbReference>
<evidence type="ECO:0000256" key="9">
    <source>
        <dbReference type="ARBA" id="ARBA00022764"/>
    </source>
</evidence>
<dbReference type="EMBL" id="PDUD01000024">
    <property type="protein sequence ID" value="PHN04709.1"/>
    <property type="molecule type" value="Genomic_DNA"/>
</dbReference>
<evidence type="ECO:0000256" key="4">
    <source>
        <dbReference type="ARBA" id="ARBA00005250"/>
    </source>
</evidence>
<dbReference type="OrthoDB" id="9769598at2"/>
<evidence type="ECO:0000256" key="13">
    <source>
        <dbReference type="SAM" id="SignalP"/>
    </source>
</evidence>
<dbReference type="InterPro" id="IPR001279">
    <property type="entry name" value="Metallo-B-lactamas"/>
</dbReference>
<dbReference type="AlphaFoldDB" id="A0A2D0N986"/>
<reference evidence="15 16" key="1">
    <citation type="submission" date="2017-10" db="EMBL/GenBank/DDBJ databases">
        <title>The draft genome sequence of Lewinella nigricans NBRC 102662.</title>
        <authorList>
            <person name="Wang K."/>
        </authorList>
    </citation>
    <scope>NUCLEOTIDE SEQUENCE [LARGE SCALE GENOMIC DNA]</scope>
    <source>
        <strain evidence="15 16">NBRC 102662</strain>
    </source>
</reference>
<organism evidence="15 16">
    <name type="scientific">Flavilitoribacter nigricans (strain ATCC 23147 / DSM 23189 / NBRC 102662 / NCIMB 1420 / SS-2)</name>
    <name type="common">Lewinella nigricans</name>
    <dbReference type="NCBI Taxonomy" id="1122177"/>
    <lineage>
        <taxon>Bacteria</taxon>
        <taxon>Pseudomonadati</taxon>
        <taxon>Bacteroidota</taxon>
        <taxon>Saprospiria</taxon>
        <taxon>Saprospirales</taxon>
        <taxon>Lewinellaceae</taxon>
        <taxon>Flavilitoribacter</taxon>
    </lineage>
</organism>
<dbReference type="InterPro" id="IPR058199">
    <property type="entry name" value="BlaB//VIM/IMP-1"/>
</dbReference>
<dbReference type="RefSeq" id="WP_099151768.1">
    <property type="nucleotide sequence ID" value="NZ_PDUD01000024.1"/>
</dbReference>
<evidence type="ECO:0000256" key="3">
    <source>
        <dbReference type="ARBA" id="ARBA00004418"/>
    </source>
</evidence>
<dbReference type="GO" id="GO:0017001">
    <property type="term" value="P:antibiotic catabolic process"/>
    <property type="evidence" value="ECO:0007669"/>
    <property type="project" value="UniProtKB-ARBA"/>
</dbReference>
<evidence type="ECO:0000256" key="5">
    <source>
        <dbReference type="ARBA" id="ARBA00011245"/>
    </source>
</evidence>
<gene>
    <name evidence="15" type="ORF">CRP01_19535</name>
</gene>
<evidence type="ECO:0000256" key="8">
    <source>
        <dbReference type="ARBA" id="ARBA00022729"/>
    </source>
</evidence>
<protein>
    <recommendedName>
        <fullName evidence="6">beta-lactamase</fullName>
        <ecNumber evidence="6">3.5.2.6</ecNumber>
    </recommendedName>
</protein>
<dbReference type="InterPro" id="IPR036866">
    <property type="entry name" value="RibonucZ/Hydroxyglut_hydro"/>
</dbReference>
<keyword evidence="8 13" id="KW-0732">Signal</keyword>
<comment type="cofactor">
    <cofactor evidence="2">
        <name>Zn(2+)</name>
        <dbReference type="ChEBI" id="CHEBI:29105"/>
    </cofactor>
</comment>
<dbReference type="Proteomes" id="UP000223913">
    <property type="component" value="Unassembled WGS sequence"/>
</dbReference>
<comment type="caution">
    <text evidence="15">The sequence shown here is derived from an EMBL/GenBank/DDBJ whole genome shotgun (WGS) entry which is preliminary data.</text>
</comment>
<feature type="chain" id="PRO_5013333881" description="beta-lactamase" evidence="13">
    <location>
        <begin position="34"/>
        <end position="258"/>
    </location>
</feature>
<keyword evidence="7" id="KW-0479">Metal-binding</keyword>
<evidence type="ECO:0000259" key="14">
    <source>
        <dbReference type="SMART" id="SM00849"/>
    </source>
</evidence>
<name>A0A2D0N986_FLAN2</name>
<evidence type="ECO:0000256" key="7">
    <source>
        <dbReference type="ARBA" id="ARBA00022723"/>
    </source>
</evidence>
<dbReference type="InterPro" id="IPR050855">
    <property type="entry name" value="NDM-1-like"/>
</dbReference>
<dbReference type="PANTHER" id="PTHR42951:SF4">
    <property type="entry name" value="ACYL-COENZYME A THIOESTERASE MBLAC2"/>
    <property type="match status" value="1"/>
</dbReference>
<dbReference type="EC" id="3.5.2.6" evidence="6"/>
<keyword evidence="10" id="KW-0378">Hydrolase</keyword>
<evidence type="ECO:0000256" key="10">
    <source>
        <dbReference type="ARBA" id="ARBA00022801"/>
    </source>
</evidence>
<comment type="subunit">
    <text evidence="5">Monomer.</text>
</comment>
<evidence type="ECO:0000256" key="2">
    <source>
        <dbReference type="ARBA" id="ARBA00001947"/>
    </source>
</evidence>
<comment type="subcellular location">
    <subcellularLocation>
        <location evidence="3">Periplasm</location>
    </subcellularLocation>
</comment>
<accession>A0A2D0N986</accession>
<keyword evidence="12" id="KW-0046">Antibiotic resistance</keyword>
<dbReference type="SMART" id="SM00849">
    <property type="entry name" value="Lactamase_B"/>
    <property type="match status" value="1"/>
</dbReference>
<evidence type="ECO:0000256" key="12">
    <source>
        <dbReference type="ARBA" id="ARBA00023251"/>
    </source>
</evidence>
<evidence type="ECO:0000313" key="15">
    <source>
        <dbReference type="EMBL" id="PHN04709.1"/>
    </source>
</evidence>
<keyword evidence="16" id="KW-1185">Reference proteome</keyword>
<evidence type="ECO:0000256" key="6">
    <source>
        <dbReference type="ARBA" id="ARBA00012865"/>
    </source>
</evidence>
<feature type="domain" description="Metallo-beta-lactamase" evidence="14">
    <location>
        <begin position="69"/>
        <end position="239"/>
    </location>
</feature>
<feature type="signal peptide" evidence="13">
    <location>
        <begin position="1"/>
        <end position="33"/>
    </location>
</feature>
<comment type="catalytic activity">
    <reaction evidence="1">
        <text>a beta-lactam + H2O = a substituted beta-amino acid</text>
        <dbReference type="Rhea" id="RHEA:20401"/>
        <dbReference type="ChEBI" id="CHEBI:15377"/>
        <dbReference type="ChEBI" id="CHEBI:35627"/>
        <dbReference type="ChEBI" id="CHEBI:140347"/>
        <dbReference type="EC" id="3.5.2.6"/>
    </reaction>
</comment>
<comment type="similarity">
    <text evidence="4">Belongs to the metallo-beta-lactamase superfamily. Class-B beta-lactamase family.</text>
</comment>
<evidence type="ECO:0000256" key="1">
    <source>
        <dbReference type="ARBA" id="ARBA00001526"/>
    </source>
</evidence>